<proteinExistence type="predicted"/>
<name>A0AAD7AK01_9AGAR</name>
<feature type="domain" description="Wbp11/ELF5/Saf1 N-terminal" evidence="2">
    <location>
        <begin position="3"/>
        <end position="73"/>
    </location>
</feature>
<feature type="compositionally biased region" description="Basic and acidic residues" evidence="1">
    <location>
        <begin position="84"/>
        <end position="102"/>
    </location>
</feature>
<feature type="compositionally biased region" description="Low complexity" evidence="1">
    <location>
        <begin position="383"/>
        <end position="396"/>
    </location>
</feature>
<dbReference type="EMBL" id="JARIHO010000005">
    <property type="protein sequence ID" value="KAJ7361151.1"/>
    <property type="molecule type" value="Genomic_DNA"/>
</dbReference>
<dbReference type="GO" id="GO:0006396">
    <property type="term" value="P:RNA processing"/>
    <property type="evidence" value="ECO:0007669"/>
    <property type="project" value="InterPro"/>
</dbReference>
<feature type="compositionally biased region" description="Acidic residues" evidence="1">
    <location>
        <begin position="154"/>
        <end position="166"/>
    </location>
</feature>
<dbReference type="Pfam" id="PF09429">
    <property type="entry name" value="Wbp11"/>
    <property type="match status" value="1"/>
</dbReference>
<comment type="caution">
    <text evidence="3">The sequence shown here is derived from an EMBL/GenBank/DDBJ whole genome shotgun (WGS) entry which is preliminary data.</text>
</comment>
<protein>
    <recommendedName>
        <fullName evidence="2">Wbp11/ELF5/Saf1 N-terminal domain-containing protein</fullName>
    </recommendedName>
</protein>
<reference evidence="3" key="1">
    <citation type="submission" date="2023-03" db="EMBL/GenBank/DDBJ databases">
        <title>Massive genome expansion in bonnet fungi (Mycena s.s.) driven by repeated elements and novel gene families across ecological guilds.</title>
        <authorList>
            <consortium name="Lawrence Berkeley National Laboratory"/>
            <person name="Harder C.B."/>
            <person name="Miyauchi S."/>
            <person name="Viragh M."/>
            <person name="Kuo A."/>
            <person name="Thoen E."/>
            <person name="Andreopoulos B."/>
            <person name="Lu D."/>
            <person name="Skrede I."/>
            <person name="Drula E."/>
            <person name="Henrissat B."/>
            <person name="Morin E."/>
            <person name="Kohler A."/>
            <person name="Barry K."/>
            <person name="LaButti K."/>
            <person name="Morin E."/>
            <person name="Salamov A."/>
            <person name="Lipzen A."/>
            <person name="Mereny Z."/>
            <person name="Hegedus B."/>
            <person name="Baldrian P."/>
            <person name="Stursova M."/>
            <person name="Weitz H."/>
            <person name="Taylor A."/>
            <person name="Grigoriev I.V."/>
            <person name="Nagy L.G."/>
            <person name="Martin F."/>
            <person name="Kauserud H."/>
        </authorList>
    </citation>
    <scope>NUCLEOTIDE SEQUENCE</scope>
    <source>
        <strain evidence="3">CBHHK002</strain>
    </source>
</reference>
<dbReference type="PRINTS" id="PR01217">
    <property type="entry name" value="PRICHEXTENSN"/>
</dbReference>
<keyword evidence="4" id="KW-1185">Reference proteome</keyword>
<evidence type="ECO:0000259" key="2">
    <source>
        <dbReference type="Pfam" id="PF09429"/>
    </source>
</evidence>
<feature type="region of interest" description="Disordered" evidence="1">
    <location>
        <begin position="84"/>
        <end position="339"/>
    </location>
</feature>
<dbReference type="Pfam" id="PF12622">
    <property type="entry name" value="NpwBP"/>
    <property type="match status" value="1"/>
</dbReference>
<feature type="compositionally biased region" description="Pro residues" evidence="1">
    <location>
        <begin position="264"/>
        <end position="293"/>
    </location>
</feature>
<feature type="region of interest" description="Disordered" evidence="1">
    <location>
        <begin position="369"/>
        <end position="459"/>
    </location>
</feature>
<feature type="region of interest" description="Disordered" evidence="1">
    <location>
        <begin position="1"/>
        <end position="31"/>
    </location>
</feature>
<feature type="compositionally biased region" description="Polar residues" evidence="1">
    <location>
        <begin position="296"/>
        <end position="311"/>
    </location>
</feature>
<feature type="compositionally biased region" description="Low complexity" evidence="1">
    <location>
        <begin position="328"/>
        <end position="338"/>
    </location>
</feature>
<dbReference type="AlphaFoldDB" id="A0AAD7AK01"/>
<dbReference type="InterPro" id="IPR019007">
    <property type="entry name" value="Wbp11/ELF5/Saf1_N"/>
</dbReference>
<feature type="compositionally biased region" description="Acidic residues" evidence="1">
    <location>
        <begin position="174"/>
        <end position="185"/>
    </location>
</feature>
<evidence type="ECO:0000256" key="1">
    <source>
        <dbReference type="SAM" id="MobiDB-lite"/>
    </source>
</evidence>
<feature type="compositionally biased region" description="Low complexity" evidence="1">
    <location>
        <begin position="250"/>
        <end position="263"/>
    </location>
</feature>
<accession>A0AAD7AK01</accession>
<dbReference type="Proteomes" id="UP001218218">
    <property type="component" value="Unassembled WGS sequence"/>
</dbReference>
<gene>
    <name evidence="3" type="ORF">DFH08DRAFT_843278</name>
</gene>
<evidence type="ECO:0000313" key="4">
    <source>
        <dbReference type="Proteomes" id="UP001218218"/>
    </source>
</evidence>
<feature type="compositionally biased region" description="Polar residues" evidence="1">
    <location>
        <begin position="397"/>
        <end position="413"/>
    </location>
</feature>
<sequence>MAKKNLNPADAHRKALRKKELKKNKAERSKARDFALVKKDTTELAAEVERLEFAVEPKDKARYAEAKAELDKIYQKKEEYLKEHPEQRRLVYRNKDNAKPDDEVLLPSRNFFDKNGLPRHPERSIYYDPVMNPFGVAPPGMPYQERPRQPGEVYSDDSDDDDDDVAMPEGPPPEAEEDDSDDDIPMPEGPPPGSTSSLPPAPPFLPPHPPPPPPMALPGSLPPRPSNTPLPPPPPGFPPNNLPPRPPGFPGASFPPGFPSMGGLPPPPPNFPNFPPQGFALPPPPPGFYPPVRNPSSMQDPLSNIPHQTFQAHRAAAHSHSGLPPKPGSVVPPGSASLPPKPVAALESAKLMSATVFAAPELRDFKKEATSFVPSNVKRKKAVAASSASSSRVNAAPSLSTLPNKPGTASPTAEESLPVRPDLLGSLKGKFGAPPTVNASSAATGKVSAKETPAAKGAKDDYDKFVESMADILGPK</sequence>
<feature type="compositionally biased region" description="Pro residues" evidence="1">
    <location>
        <begin position="187"/>
        <end position="249"/>
    </location>
</feature>
<evidence type="ECO:0000313" key="3">
    <source>
        <dbReference type="EMBL" id="KAJ7361151.1"/>
    </source>
</evidence>
<organism evidence="3 4">
    <name type="scientific">Mycena albidolilacea</name>
    <dbReference type="NCBI Taxonomy" id="1033008"/>
    <lineage>
        <taxon>Eukaryota</taxon>
        <taxon>Fungi</taxon>
        <taxon>Dikarya</taxon>
        <taxon>Basidiomycota</taxon>
        <taxon>Agaricomycotina</taxon>
        <taxon>Agaricomycetes</taxon>
        <taxon>Agaricomycetidae</taxon>
        <taxon>Agaricales</taxon>
        <taxon>Marasmiineae</taxon>
        <taxon>Mycenaceae</taxon>
        <taxon>Mycena</taxon>
    </lineage>
</organism>